<proteinExistence type="predicted"/>
<evidence type="ECO:0000256" key="1">
    <source>
        <dbReference type="SAM" id="MobiDB-lite"/>
    </source>
</evidence>
<accession>A0A9P8PSK9</accession>
<evidence type="ECO:0000313" key="3">
    <source>
        <dbReference type="Proteomes" id="UP000788993"/>
    </source>
</evidence>
<dbReference type="Proteomes" id="UP000788993">
    <property type="component" value="Unassembled WGS sequence"/>
</dbReference>
<organism evidence="2 3">
    <name type="scientific">Ogataea polymorpha</name>
    <dbReference type="NCBI Taxonomy" id="460523"/>
    <lineage>
        <taxon>Eukaryota</taxon>
        <taxon>Fungi</taxon>
        <taxon>Dikarya</taxon>
        <taxon>Ascomycota</taxon>
        <taxon>Saccharomycotina</taxon>
        <taxon>Pichiomycetes</taxon>
        <taxon>Pichiales</taxon>
        <taxon>Pichiaceae</taxon>
        <taxon>Ogataea</taxon>
    </lineage>
</organism>
<sequence>MLAEHLLDGVGGISRVVEWNTGNVVVENVSFDDVMENMLSYEAELSIDGGSSPLGKVPLRIVVMRKSRVCVLKERHKHKPVIHPEPRHKPVDGHVKQTKLPVPEVDTGGYQS</sequence>
<dbReference type="AlphaFoldDB" id="A0A9P8PSK9"/>
<feature type="region of interest" description="Disordered" evidence="1">
    <location>
        <begin position="75"/>
        <end position="112"/>
    </location>
</feature>
<feature type="compositionally biased region" description="Basic and acidic residues" evidence="1">
    <location>
        <begin position="82"/>
        <end position="95"/>
    </location>
</feature>
<gene>
    <name evidence="2" type="ORF">OGATHE_000975</name>
</gene>
<keyword evidence="3" id="KW-1185">Reference proteome</keyword>
<reference evidence="2" key="1">
    <citation type="journal article" date="2021" name="Open Biol.">
        <title>Shared evolutionary footprints suggest mitochondrial oxidative damage underlies multiple complex I losses in fungi.</title>
        <authorList>
            <person name="Schikora-Tamarit M.A."/>
            <person name="Marcet-Houben M."/>
            <person name="Nosek J."/>
            <person name="Gabaldon T."/>
        </authorList>
    </citation>
    <scope>NUCLEOTIDE SEQUENCE</scope>
    <source>
        <strain evidence="2">NCAIM Y.01608</strain>
    </source>
</reference>
<comment type="caution">
    <text evidence="2">The sequence shown here is derived from an EMBL/GenBank/DDBJ whole genome shotgun (WGS) entry which is preliminary data.</text>
</comment>
<protein>
    <submittedName>
        <fullName evidence="2">Uncharacterized protein</fullName>
    </submittedName>
</protein>
<evidence type="ECO:0000313" key="2">
    <source>
        <dbReference type="EMBL" id="KAH3677501.1"/>
    </source>
</evidence>
<name>A0A9P8PSK9_9ASCO</name>
<dbReference type="EMBL" id="JAEUBD010000108">
    <property type="protein sequence ID" value="KAH3677501.1"/>
    <property type="molecule type" value="Genomic_DNA"/>
</dbReference>
<reference evidence="2" key="2">
    <citation type="submission" date="2021-01" db="EMBL/GenBank/DDBJ databases">
        <authorList>
            <person name="Schikora-Tamarit M.A."/>
        </authorList>
    </citation>
    <scope>NUCLEOTIDE SEQUENCE</scope>
    <source>
        <strain evidence="2">NCAIM Y.01608</strain>
    </source>
</reference>